<dbReference type="Gene3D" id="3.90.550.10">
    <property type="entry name" value="Spore Coat Polysaccharide Biosynthesis Protein SpsA, Chain A"/>
    <property type="match status" value="1"/>
</dbReference>
<dbReference type="CDD" id="cd02516">
    <property type="entry name" value="CDP-ME_synthetase"/>
    <property type="match status" value="1"/>
</dbReference>
<feature type="binding site" evidence="13">
    <location>
        <position position="349"/>
    </location>
    <ligand>
        <name>4-CDP-2-C-methyl-D-erythritol 2-phosphate</name>
        <dbReference type="ChEBI" id="CHEBI:57919"/>
    </ligand>
</feature>
<dbReference type="InterPro" id="IPR026596">
    <property type="entry name" value="IspD/F"/>
</dbReference>
<dbReference type="EC" id="4.6.1.12" evidence="13"/>
<accession>A0AAX2ULH5</accession>
<feature type="region of interest" description="2-C-methyl-D-erythritol 4-phosphate cytidylyltransferase" evidence="13">
    <location>
        <begin position="1"/>
        <end position="211"/>
    </location>
</feature>
<reference evidence="16 18" key="2">
    <citation type="submission" date="2019-08" db="EMBL/GenBank/DDBJ databases">
        <title>Rapid identification of Enteric Bacteria from Whole Genome Sequences (WGS) using Average Nucleotide Identity (ANI).</title>
        <authorList>
            <person name="Lane C."/>
        </authorList>
    </citation>
    <scope>NUCLEOTIDE SEQUENCE [LARGE SCALE GENOMIC DNA]</scope>
    <source>
        <strain evidence="16 18">D4984</strain>
    </source>
</reference>
<evidence type="ECO:0000313" key="15">
    <source>
        <dbReference type="EMBL" id="TNB57724.1"/>
    </source>
</evidence>
<dbReference type="Proteomes" id="UP000306813">
    <property type="component" value="Unassembled WGS sequence"/>
</dbReference>
<evidence type="ECO:0000256" key="2">
    <source>
        <dbReference type="ARBA" id="ARBA00001282"/>
    </source>
</evidence>
<dbReference type="GO" id="GO:0016114">
    <property type="term" value="P:terpenoid biosynthetic process"/>
    <property type="evidence" value="ECO:0007669"/>
    <property type="project" value="InterPro"/>
</dbReference>
<dbReference type="NCBIfam" id="NF006899">
    <property type="entry name" value="PRK09382.1"/>
    <property type="match status" value="1"/>
</dbReference>
<dbReference type="NCBIfam" id="TIGR00151">
    <property type="entry name" value="ispF"/>
    <property type="match status" value="1"/>
</dbReference>
<feature type="binding site" evidence="13">
    <location>
        <position position="352"/>
    </location>
    <ligand>
        <name>4-CDP-2-C-methyl-D-erythritol 2-phosphate</name>
        <dbReference type="ChEBI" id="CHEBI:57919"/>
    </ligand>
</feature>
<feature type="region of interest" description="2-C-methyl-D-erythritol 2,4-cyclodiphosphate synthase" evidence="13">
    <location>
        <begin position="212"/>
        <end position="375"/>
    </location>
</feature>
<dbReference type="Gene3D" id="3.30.1330.50">
    <property type="entry name" value="2-C-methyl-D-erythritol 2,4-cyclodiphosphate synthase"/>
    <property type="match status" value="1"/>
</dbReference>
<evidence type="ECO:0000256" key="6">
    <source>
        <dbReference type="ARBA" id="ARBA00009789"/>
    </source>
</evidence>
<evidence type="ECO:0000256" key="10">
    <source>
        <dbReference type="ARBA" id="ARBA00023229"/>
    </source>
</evidence>
<feature type="site" description="Positions MEP for the nucleophilic attack" evidence="13">
    <location>
        <position position="140"/>
    </location>
</feature>
<evidence type="ECO:0000259" key="14">
    <source>
        <dbReference type="Pfam" id="PF02542"/>
    </source>
</evidence>
<dbReference type="InterPro" id="IPR001228">
    <property type="entry name" value="IspD"/>
</dbReference>
<comment type="caution">
    <text evidence="13">Lacks conserved residue(s) required for the propagation of feature annotation.</text>
</comment>
<feature type="binding site" evidence="13">
    <location>
        <position position="220"/>
    </location>
    <ligand>
        <name>a divalent metal cation</name>
        <dbReference type="ChEBI" id="CHEBI:60240"/>
    </ligand>
</feature>
<evidence type="ECO:0000256" key="13">
    <source>
        <dbReference type="HAMAP-Rule" id="MF_01520"/>
    </source>
</evidence>
<dbReference type="KEGG" id="chv:CHELV3228_1535"/>
<evidence type="ECO:0000256" key="3">
    <source>
        <dbReference type="ARBA" id="ARBA00001968"/>
    </source>
</evidence>
<name>A0AAX2ULH5_9BACT</name>
<evidence type="ECO:0000313" key="17">
    <source>
        <dbReference type="Proteomes" id="UP000306813"/>
    </source>
</evidence>
<dbReference type="AlphaFoldDB" id="A0AAX2ULH5"/>
<comment type="catalytic activity">
    <reaction evidence="1 13">
        <text>4-CDP-2-C-methyl-D-erythritol 2-phosphate = 2-C-methyl-D-erythritol 2,4-cyclic diphosphate + CMP</text>
        <dbReference type="Rhea" id="RHEA:23864"/>
        <dbReference type="ChEBI" id="CHEBI:57919"/>
        <dbReference type="ChEBI" id="CHEBI:58483"/>
        <dbReference type="ChEBI" id="CHEBI:60377"/>
        <dbReference type="EC" id="4.6.1.12"/>
    </reaction>
</comment>
<dbReference type="GO" id="GO:0008685">
    <property type="term" value="F:2-C-methyl-D-erythritol 2,4-cyclodiphosphate synthase activity"/>
    <property type="evidence" value="ECO:0007669"/>
    <property type="project" value="UniProtKB-UniRule"/>
</dbReference>
<dbReference type="InterPro" id="IPR018294">
    <property type="entry name" value="ISPD_synthase_CS"/>
</dbReference>
<comment type="similarity">
    <text evidence="13">In the C-terminal section; belongs to the IspF family.</text>
</comment>
<dbReference type="GO" id="GO:0019288">
    <property type="term" value="P:isopentenyl diphosphate biosynthetic process, methylerythritol 4-phosphate pathway"/>
    <property type="evidence" value="ECO:0007669"/>
    <property type="project" value="UniProtKB-UniRule"/>
</dbReference>
<dbReference type="Pfam" id="PF02542">
    <property type="entry name" value="YgbB"/>
    <property type="match status" value="1"/>
</dbReference>
<comment type="catalytic activity">
    <reaction evidence="2 13">
        <text>2-C-methyl-D-erythritol 4-phosphate + CTP + H(+) = 4-CDP-2-C-methyl-D-erythritol + diphosphate</text>
        <dbReference type="Rhea" id="RHEA:13429"/>
        <dbReference type="ChEBI" id="CHEBI:15378"/>
        <dbReference type="ChEBI" id="CHEBI:33019"/>
        <dbReference type="ChEBI" id="CHEBI:37563"/>
        <dbReference type="ChEBI" id="CHEBI:57823"/>
        <dbReference type="ChEBI" id="CHEBI:58262"/>
        <dbReference type="EC" id="2.7.7.60"/>
    </reaction>
</comment>
<feature type="domain" description="2-C-methyl-D-erythritol 2,4-cyclodiphosphate synthase" evidence="14">
    <location>
        <begin position="213"/>
        <end position="364"/>
    </location>
</feature>
<dbReference type="Pfam" id="PF01128">
    <property type="entry name" value="IspD"/>
    <property type="match status" value="1"/>
</dbReference>
<evidence type="ECO:0000256" key="1">
    <source>
        <dbReference type="ARBA" id="ARBA00000200"/>
    </source>
</evidence>
<dbReference type="GeneID" id="52037440"/>
<comment type="caution">
    <text evidence="15">The sequence shown here is derived from an EMBL/GenBank/DDBJ whole genome shotgun (WGS) entry which is preliminary data.</text>
</comment>
<proteinExistence type="inferred from homology"/>
<feature type="site" description="Transition state stabilizer" evidence="13">
    <location>
        <position position="16"/>
    </location>
</feature>
<dbReference type="PANTHER" id="PTHR43181:SF1">
    <property type="entry name" value="2-C-METHYL-D-ERYTHRITOL 2,4-CYCLODIPHOSPHATE SYNTHASE, CHLOROPLASTIC"/>
    <property type="match status" value="1"/>
</dbReference>
<comment type="similarity">
    <text evidence="6">Belongs to the IspD/TarI cytidylyltransferase family. IspD subfamily.</text>
</comment>
<feature type="site" description="Positions MEP for the nucleophilic attack" evidence="13">
    <location>
        <position position="192"/>
    </location>
</feature>
<feature type="binding site" evidence="13">
    <location>
        <begin position="266"/>
        <end position="268"/>
    </location>
    <ligand>
        <name>4-CDP-2-C-methyl-D-erythritol 2-phosphate</name>
        <dbReference type="ChEBI" id="CHEBI:57919"/>
    </ligand>
</feature>
<feature type="site" description="Transition state stabilizer" evidence="13">
    <location>
        <position position="343"/>
    </location>
</feature>
<dbReference type="InterPro" id="IPR020555">
    <property type="entry name" value="MECDP_synthase_CS"/>
</dbReference>
<keyword evidence="9 13" id="KW-0479">Metal-binding</keyword>
<keyword evidence="10 13" id="KW-0414">Isoprene biosynthesis</keyword>
<comment type="cofactor">
    <cofactor evidence="3 13">
        <name>a divalent metal cation</name>
        <dbReference type="ChEBI" id="CHEBI:60240"/>
    </cofactor>
</comment>
<dbReference type="PROSITE" id="PS01295">
    <property type="entry name" value="ISPD"/>
    <property type="match status" value="1"/>
</dbReference>
<evidence type="ECO:0000256" key="12">
    <source>
        <dbReference type="ARBA" id="ARBA00023268"/>
    </source>
</evidence>
<feature type="binding site" evidence="13">
    <location>
        <begin position="244"/>
        <end position="245"/>
    </location>
    <ligand>
        <name>4-CDP-2-C-methyl-D-erythritol 2-phosphate</name>
        <dbReference type="ChEBI" id="CHEBI:57919"/>
    </ligand>
</feature>
<feature type="site" description="Transition state stabilizer" evidence="13">
    <location>
        <position position="244"/>
    </location>
</feature>
<evidence type="ECO:0000313" key="16">
    <source>
        <dbReference type="EMBL" id="TXK56393.1"/>
    </source>
</evidence>
<dbReference type="InterPro" id="IPR029044">
    <property type="entry name" value="Nucleotide-diphossugar_trans"/>
</dbReference>
<dbReference type="EMBL" id="VDBS01000034">
    <property type="protein sequence ID" value="TNB57724.1"/>
    <property type="molecule type" value="Genomic_DNA"/>
</dbReference>
<feature type="binding site" evidence="13">
    <location>
        <begin position="218"/>
        <end position="220"/>
    </location>
    <ligand>
        <name>4-CDP-2-C-methyl-D-erythritol 2-phosphate</name>
        <dbReference type="ChEBI" id="CHEBI:57919"/>
    </ligand>
</feature>
<keyword evidence="8 13" id="KW-0548">Nucleotidyltransferase</keyword>
<evidence type="ECO:0000256" key="4">
    <source>
        <dbReference type="ARBA" id="ARBA00004709"/>
    </source>
</evidence>
<dbReference type="CDD" id="cd00554">
    <property type="entry name" value="MECDP_synthase"/>
    <property type="match status" value="1"/>
</dbReference>
<dbReference type="GO" id="GO:0046872">
    <property type="term" value="F:metal ion binding"/>
    <property type="evidence" value="ECO:0007669"/>
    <property type="project" value="UniProtKB-KW"/>
</dbReference>
<dbReference type="HAMAP" id="MF_01520">
    <property type="entry name" value="IspDF"/>
    <property type="match status" value="1"/>
</dbReference>
<dbReference type="EC" id="2.7.7.60" evidence="13"/>
<dbReference type="GO" id="GO:0050518">
    <property type="term" value="F:2-C-methyl-D-erythritol 4-phosphate cytidylyltransferase activity"/>
    <property type="evidence" value="ECO:0007669"/>
    <property type="project" value="UniProtKB-UniRule"/>
</dbReference>
<comment type="pathway">
    <text evidence="4 13">Isoprenoid biosynthesis; isopentenyl diphosphate biosynthesis via DXP pathway; isopentenyl diphosphate from 1-deoxy-D-xylulose 5-phosphate: step 4/6.</text>
</comment>
<dbReference type="RefSeq" id="WP_082200449.1">
    <property type="nucleotide sequence ID" value="NZ_CP020478.1"/>
</dbReference>
<feature type="binding site" evidence="13">
    <location>
        <begin position="271"/>
        <end position="275"/>
    </location>
    <ligand>
        <name>4-CDP-2-C-methyl-D-erythritol 2-phosphate</name>
        <dbReference type="ChEBI" id="CHEBI:57919"/>
    </ligand>
</feature>
<keyword evidence="18" id="KW-1185">Reference proteome</keyword>
<evidence type="ECO:0000256" key="5">
    <source>
        <dbReference type="ARBA" id="ARBA00004787"/>
    </source>
</evidence>
<comment type="similarity">
    <text evidence="13">In the N-terminal section; belongs to the IspD/TarI cytidylyltransferase family. IspD subfamily.</text>
</comment>
<gene>
    <name evidence="13" type="primary">ispDF</name>
    <name evidence="15" type="ORF">FDW42_04250</name>
    <name evidence="16" type="ORF">FVD16_08305</name>
</gene>
<evidence type="ECO:0000256" key="8">
    <source>
        <dbReference type="ARBA" id="ARBA00022695"/>
    </source>
</evidence>
<dbReference type="PROSITE" id="PS01350">
    <property type="entry name" value="ISPF"/>
    <property type="match status" value="1"/>
</dbReference>
<feature type="site" description="Transition state stabilizer" evidence="13">
    <location>
        <position position="23"/>
    </location>
</feature>
<keyword evidence="11 13" id="KW-0456">Lyase</keyword>
<keyword evidence="12 13" id="KW-0511">Multifunctional enzyme</keyword>
<dbReference type="SUPFAM" id="SSF53448">
    <property type="entry name" value="Nucleotide-diphospho-sugar transferases"/>
    <property type="match status" value="1"/>
</dbReference>
<dbReference type="InterPro" id="IPR003526">
    <property type="entry name" value="MECDP_synthase"/>
</dbReference>
<evidence type="ECO:0000313" key="18">
    <source>
        <dbReference type="Proteomes" id="UP000321317"/>
    </source>
</evidence>
<reference evidence="15 17" key="1">
    <citation type="submission" date="2019-05" db="EMBL/GenBank/DDBJ databases">
        <title>Draft genomes of eight strains of Campylobacter helveticus isolated from cats and a dog in New Zealand.</title>
        <authorList>
            <person name="Bojanic K."/>
            <person name="Midwinter A.C."/>
            <person name="Biggs P.J."/>
            <person name="Acke E."/>
            <person name="Cornelius A.J."/>
            <person name="Marshall J.C."/>
        </authorList>
    </citation>
    <scope>NUCLEOTIDE SEQUENCE [LARGE SCALE GENOMIC DNA]</scope>
    <source>
        <strain evidence="15 17">ACP123b</strain>
    </source>
</reference>
<dbReference type="InterPro" id="IPR034683">
    <property type="entry name" value="IspD/TarI"/>
</dbReference>
<feature type="binding site" evidence="13">
    <location>
        <begin position="342"/>
        <end position="345"/>
    </location>
    <ligand>
        <name>4-CDP-2-C-methyl-D-erythritol 2-phosphate</name>
        <dbReference type="ChEBI" id="CHEBI:57919"/>
    </ligand>
</feature>
<evidence type="ECO:0000256" key="11">
    <source>
        <dbReference type="ARBA" id="ARBA00023239"/>
    </source>
</evidence>
<dbReference type="InterPro" id="IPR036571">
    <property type="entry name" value="MECDP_synthase_sf"/>
</dbReference>
<keyword evidence="7 13" id="KW-0808">Transferase</keyword>
<organism evidence="15 17">
    <name type="scientific">Campylobacter helveticus</name>
    <dbReference type="NCBI Taxonomy" id="28898"/>
    <lineage>
        <taxon>Bacteria</taxon>
        <taxon>Pseudomonadati</taxon>
        <taxon>Campylobacterota</taxon>
        <taxon>Epsilonproteobacteria</taxon>
        <taxon>Campylobacterales</taxon>
        <taxon>Campylobacteraceae</taxon>
        <taxon>Campylobacter</taxon>
    </lineage>
</organism>
<dbReference type="SUPFAM" id="SSF69765">
    <property type="entry name" value="IpsF-like"/>
    <property type="match status" value="1"/>
</dbReference>
<comment type="pathway">
    <text evidence="5 13">Isoprenoid biosynthesis; isopentenyl diphosphate biosynthesis via DXP pathway; isopentenyl diphosphate from 1-deoxy-D-xylulose 5-phosphate: step 2/6.</text>
</comment>
<comment type="function">
    <text evidence="13">Bifunctional enzyme that catalyzes the formation of 4-diphosphocytidyl-2-C-methyl-D-erythritol from CTP and 2-C-methyl-D-erythritol 4-phosphate (MEP) (IspD), and catalyzes the conversion of 4-diphosphocytidyl-2-C-methyl-D-erythritol 2-phosphate (CDP-ME2P) to 2-C-methyl-D-erythritol 2,4-cyclodiphosphate (ME-CPP) with a corresponding release of cytidine 5-monophosphate (CMP) (IspF).</text>
</comment>
<dbReference type="Proteomes" id="UP000321317">
    <property type="component" value="Unassembled WGS sequence"/>
</dbReference>
<evidence type="ECO:0000256" key="9">
    <source>
        <dbReference type="ARBA" id="ARBA00022723"/>
    </source>
</evidence>
<dbReference type="NCBIfam" id="TIGR00453">
    <property type="entry name" value="ispD"/>
    <property type="match status" value="1"/>
</dbReference>
<feature type="binding site" evidence="13">
    <location>
        <position position="252"/>
    </location>
    <ligand>
        <name>a divalent metal cation</name>
        <dbReference type="ChEBI" id="CHEBI:60240"/>
    </ligand>
</feature>
<feature type="binding site" evidence="13">
    <location>
        <position position="218"/>
    </location>
    <ligand>
        <name>a divalent metal cation</name>
        <dbReference type="ChEBI" id="CHEBI:60240"/>
    </ligand>
</feature>
<protein>
    <recommendedName>
        <fullName evidence="13">Bifunctional enzyme IspD/IspF</fullName>
    </recommendedName>
    <domain>
        <recommendedName>
            <fullName evidence="13">2-C-methyl-D-erythritol 4-phosphate cytidylyltransferase</fullName>
            <ecNumber evidence="13">2.7.7.60</ecNumber>
        </recommendedName>
        <alternativeName>
            <fullName evidence="13">4-diphosphocytidyl-2C-methyl-D-erythritol synthase</fullName>
        </alternativeName>
        <alternativeName>
            <fullName evidence="13">MEP cytidylyltransferase</fullName>
            <shortName evidence="13">MCT</shortName>
        </alternativeName>
    </domain>
    <domain>
        <recommendedName>
            <fullName evidence="13">2-C-methyl-D-erythritol 2,4-cyclodiphosphate synthase</fullName>
            <shortName evidence="13">MECDP-synthase</shortName>
            <shortName evidence="13">MECPP-synthase</shortName>
            <shortName evidence="13">MECPS</shortName>
            <ecNumber evidence="13">4.6.1.12</ecNumber>
        </recommendedName>
    </domain>
</protein>
<dbReference type="PANTHER" id="PTHR43181">
    <property type="entry name" value="2-C-METHYL-D-ERYTHRITOL 2,4-CYCLODIPHOSPHATE SYNTHASE, CHLOROPLASTIC"/>
    <property type="match status" value="1"/>
</dbReference>
<dbReference type="HAMAP" id="MF_00107">
    <property type="entry name" value="IspF"/>
    <property type="match status" value="1"/>
</dbReference>
<sequence>MLDISLIMLAAGDSTRFNMGVKKQFIRLGDLPLWLWATKNLSSFYPFKKIIVTSSNISYMKKFSKNYEFVEGGASRMQSLKNALNLVDSEFVMVSDVARVLISKNLFNRLLENIHNADCITPALKICDTALYENEQALQREKIKLIQTPQLSRTTLLKKALEKNEEFTDDSTAIASVGGKIWFVSGEENARKITFKEDLKKLKLPAPSKDIFTGNGFDVHEFGEMRPLILGGVTIHETMGLKAHSDGDVLAHALGDALLGASSLGDIGELFPDTDLKYKNADSMKLLTQIYTQVKNYGFELVNIDITILAQKPKIGAFKAEIAKNIAKVLELDEFRVNVKATTTEKLGFIGRSEGIAVQTSVNLKYFDWKKLCEF</sequence>
<evidence type="ECO:0000256" key="7">
    <source>
        <dbReference type="ARBA" id="ARBA00022679"/>
    </source>
</evidence>
<dbReference type="EMBL" id="VRMA01000063">
    <property type="protein sequence ID" value="TXK56393.1"/>
    <property type="molecule type" value="Genomic_DNA"/>
</dbReference>